<sequence>MSAEAFDPTRDHRISREEAAGLVLAFQAGAGPGTHYASAFNRSAFEQLLAQPGAAGIRIYRAQHEDGSPTMVLVAVDPEGVDLDAPACVFAQNSHDCPPDCAGSRLSKFP</sequence>
<reference evidence="2" key="1">
    <citation type="journal article" date="2023" name="Int. J. Syst. Evol. Microbiol.">
        <title>Mesoterricola silvestris gen. nov., sp. nov., Mesoterricola sediminis sp. nov., Geothrix oryzae sp. nov., Geothrix edaphica sp. nov., Geothrix rubra sp. nov., and Geothrix limicola sp. nov., six novel members of Acidobacteriota isolated from soils.</title>
        <authorList>
            <person name="Itoh H."/>
            <person name="Sugisawa Y."/>
            <person name="Mise K."/>
            <person name="Xu Z."/>
            <person name="Kuniyasu M."/>
            <person name="Ushijima N."/>
            <person name="Kawano K."/>
            <person name="Kobayashi E."/>
            <person name="Shiratori Y."/>
            <person name="Masuda Y."/>
            <person name="Senoo K."/>
        </authorList>
    </citation>
    <scope>NUCLEOTIDE SEQUENCE [LARGE SCALE GENOMIC DNA]</scope>
    <source>
        <strain evidence="2">Red222</strain>
    </source>
</reference>
<dbReference type="EMBL" id="AP027079">
    <property type="protein sequence ID" value="BDU69118.1"/>
    <property type="molecule type" value="Genomic_DNA"/>
</dbReference>
<organism evidence="1 2">
    <name type="scientific">Geothrix oryzae</name>
    <dbReference type="NCBI Taxonomy" id="2927975"/>
    <lineage>
        <taxon>Bacteria</taxon>
        <taxon>Pseudomonadati</taxon>
        <taxon>Acidobacteriota</taxon>
        <taxon>Holophagae</taxon>
        <taxon>Holophagales</taxon>
        <taxon>Holophagaceae</taxon>
        <taxon>Geothrix</taxon>
    </lineage>
</organism>
<name>A0ABN6UWK8_9BACT</name>
<evidence type="ECO:0000313" key="1">
    <source>
        <dbReference type="EMBL" id="BDU69118.1"/>
    </source>
</evidence>
<accession>A0ABN6UWK8</accession>
<evidence type="ECO:0000313" key="2">
    <source>
        <dbReference type="Proteomes" id="UP001242010"/>
    </source>
</evidence>
<protein>
    <submittedName>
        <fullName evidence="1">Uncharacterized protein</fullName>
    </submittedName>
</protein>
<dbReference type="RefSeq" id="WP_286355747.1">
    <property type="nucleotide sequence ID" value="NZ_AP027079.1"/>
</dbReference>
<keyword evidence="2" id="KW-1185">Reference proteome</keyword>
<proteinExistence type="predicted"/>
<dbReference type="Proteomes" id="UP001242010">
    <property type="component" value="Chromosome"/>
</dbReference>
<gene>
    <name evidence="1" type="ORF">GETHOR_12190</name>
</gene>